<dbReference type="STRING" id="306901.Q2GRU4"/>
<dbReference type="OMA" id="LLTVRWF"/>
<dbReference type="InterPro" id="IPR050121">
    <property type="entry name" value="Cytochrome_P450_monoxygenase"/>
</dbReference>
<evidence type="ECO:0000313" key="10">
    <source>
        <dbReference type="EMBL" id="EAQ85296.1"/>
    </source>
</evidence>
<evidence type="ECO:0000256" key="1">
    <source>
        <dbReference type="ARBA" id="ARBA00001971"/>
    </source>
</evidence>
<keyword evidence="7" id="KW-0503">Monooxygenase</keyword>
<keyword evidence="9" id="KW-0472">Membrane</keyword>
<dbReference type="PRINTS" id="PR00385">
    <property type="entry name" value="P450"/>
</dbReference>
<dbReference type="InParanoid" id="Q2GRU4"/>
<evidence type="ECO:0000256" key="2">
    <source>
        <dbReference type="ARBA" id="ARBA00005179"/>
    </source>
</evidence>
<evidence type="ECO:0000256" key="7">
    <source>
        <dbReference type="ARBA" id="ARBA00023033"/>
    </source>
</evidence>
<dbReference type="InterPro" id="IPR002401">
    <property type="entry name" value="Cyt_P450_E_grp-I"/>
</dbReference>
<dbReference type="InterPro" id="IPR001128">
    <property type="entry name" value="Cyt_P450"/>
</dbReference>
<sequence>MILFLGAPSVGWLAITAFSAVVVYFALRLTAKRRFYRSHDIPKAPHDPIWGHLKLVGEYTKKMPGTYIQAPWTEIKRDFNLPDVFYMDMWPFGPEFVVCSGPDAAAALTTVTAFPQANLVREFFTPTIGTGFIETTDGPLWKELHQMLAPGLTPGATRTYHDLIIDEAESLHNRVRRVADSGEVTDMAYQIGQYPFSVIWKIFFGEKPDPNSGLYEVAKRLNDISGSTGPPLNPIRGWQEKRERAALVKRLNTEIKKVIFSRFEKVSSQKPLPTRANATCLLDRMFLDQVKAGLPLDDRLMKLVLDNAKGFLVAGYSTTTDTSSYLIMILSAFPEVVQKVREEHDRVFGKTLDETLRVLRDDPSRINDLPYTNAMIQETLRMFPIGMVVRDPPPGMTSFTVKGKSYPLRPGQSFAVLAHAMHYDPSIFPSPKEFRPERFLPTTITTTTSPTEDPPFPRSAYRPFERGLRSCMGQALAMSEMKIALVVLARWFDFELTGHNPVETPRVGHTDLDVVLGDHAFQDSRFTAGPCGEVKMRVRGVGERR</sequence>
<dbReference type="eggNOG" id="KOG0157">
    <property type="taxonomic scope" value="Eukaryota"/>
</dbReference>
<dbReference type="SUPFAM" id="SSF48264">
    <property type="entry name" value="Cytochrome P450"/>
    <property type="match status" value="1"/>
</dbReference>
<evidence type="ECO:0000256" key="4">
    <source>
        <dbReference type="ARBA" id="ARBA00022723"/>
    </source>
</evidence>
<organism evidence="10 11">
    <name type="scientific">Chaetomium globosum (strain ATCC 6205 / CBS 148.51 / DSM 1962 / NBRC 6347 / NRRL 1970)</name>
    <name type="common">Soil fungus</name>
    <dbReference type="NCBI Taxonomy" id="306901"/>
    <lineage>
        <taxon>Eukaryota</taxon>
        <taxon>Fungi</taxon>
        <taxon>Dikarya</taxon>
        <taxon>Ascomycota</taxon>
        <taxon>Pezizomycotina</taxon>
        <taxon>Sordariomycetes</taxon>
        <taxon>Sordariomycetidae</taxon>
        <taxon>Sordariales</taxon>
        <taxon>Chaetomiaceae</taxon>
        <taxon>Chaetomium</taxon>
    </lineage>
</organism>
<dbReference type="Proteomes" id="UP000001056">
    <property type="component" value="Unassembled WGS sequence"/>
</dbReference>
<keyword evidence="11" id="KW-1185">Reference proteome</keyword>
<keyword evidence="9" id="KW-1133">Transmembrane helix</keyword>
<dbReference type="GeneID" id="4394851"/>
<dbReference type="RefSeq" id="XP_001227237.1">
    <property type="nucleotide sequence ID" value="XM_001227236.1"/>
</dbReference>
<keyword evidence="5" id="KW-0560">Oxidoreductase</keyword>
<dbReference type="PANTHER" id="PTHR24305:SF107">
    <property type="entry name" value="P450, PUTATIVE (EUROFUNG)-RELATED"/>
    <property type="match status" value="1"/>
</dbReference>
<evidence type="ECO:0000256" key="6">
    <source>
        <dbReference type="ARBA" id="ARBA00023004"/>
    </source>
</evidence>
<dbReference type="GO" id="GO:0020037">
    <property type="term" value="F:heme binding"/>
    <property type="evidence" value="ECO:0007669"/>
    <property type="project" value="InterPro"/>
</dbReference>
<dbReference type="GO" id="GO:0005506">
    <property type="term" value="F:iron ion binding"/>
    <property type="evidence" value="ECO:0007669"/>
    <property type="project" value="InterPro"/>
</dbReference>
<keyword evidence="9" id="KW-0812">Transmembrane</keyword>
<keyword evidence="4 8" id="KW-0479">Metal-binding</keyword>
<keyword evidence="3 8" id="KW-0349">Heme</keyword>
<accession>Q2GRU4</accession>
<dbReference type="InterPro" id="IPR036396">
    <property type="entry name" value="Cyt_P450_sf"/>
</dbReference>
<proteinExistence type="predicted"/>
<dbReference type="Pfam" id="PF00067">
    <property type="entry name" value="p450"/>
    <property type="match status" value="1"/>
</dbReference>
<dbReference type="PANTHER" id="PTHR24305">
    <property type="entry name" value="CYTOCHROME P450"/>
    <property type="match status" value="1"/>
</dbReference>
<feature type="binding site" description="axial binding residue" evidence="8">
    <location>
        <position position="471"/>
    </location>
    <ligand>
        <name>heme</name>
        <dbReference type="ChEBI" id="CHEBI:30413"/>
    </ligand>
    <ligandPart>
        <name>Fe</name>
        <dbReference type="ChEBI" id="CHEBI:18248"/>
    </ligandPart>
</feature>
<comment type="pathway">
    <text evidence="2">Secondary metabolite biosynthesis.</text>
</comment>
<evidence type="ECO:0000256" key="8">
    <source>
        <dbReference type="PIRSR" id="PIRSR602401-1"/>
    </source>
</evidence>
<evidence type="ECO:0000256" key="9">
    <source>
        <dbReference type="SAM" id="Phobius"/>
    </source>
</evidence>
<keyword evidence="6 8" id="KW-0408">Iron</keyword>
<gene>
    <name evidence="10" type="ORF">CHGG_09310</name>
</gene>
<reference evidence="11" key="1">
    <citation type="journal article" date="2015" name="Genome Announc.">
        <title>Draft genome sequence of the cellulolytic fungus Chaetomium globosum.</title>
        <authorList>
            <person name="Cuomo C.A."/>
            <person name="Untereiner W.A."/>
            <person name="Ma L.-J."/>
            <person name="Grabherr M."/>
            <person name="Birren B.W."/>
        </authorList>
    </citation>
    <scope>NUCLEOTIDE SEQUENCE [LARGE SCALE GENOMIC DNA]</scope>
    <source>
        <strain evidence="11">ATCC 6205 / CBS 148.51 / DSM 1962 / NBRC 6347 / NRRL 1970</strain>
    </source>
</reference>
<evidence type="ECO:0000256" key="5">
    <source>
        <dbReference type="ARBA" id="ARBA00023002"/>
    </source>
</evidence>
<dbReference type="HOGENOM" id="CLU_020492_1_1_1"/>
<comment type="cofactor">
    <cofactor evidence="1 8">
        <name>heme</name>
        <dbReference type="ChEBI" id="CHEBI:30413"/>
    </cofactor>
</comment>
<evidence type="ECO:0008006" key="12">
    <source>
        <dbReference type="Google" id="ProtNLM"/>
    </source>
</evidence>
<dbReference type="GO" id="GO:0016705">
    <property type="term" value="F:oxidoreductase activity, acting on paired donors, with incorporation or reduction of molecular oxygen"/>
    <property type="evidence" value="ECO:0007669"/>
    <property type="project" value="InterPro"/>
</dbReference>
<dbReference type="PRINTS" id="PR00463">
    <property type="entry name" value="EP450I"/>
</dbReference>
<evidence type="ECO:0000256" key="3">
    <source>
        <dbReference type="ARBA" id="ARBA00022617"/>
    </source>
</evidence>
<dbReference type="VEuPathDB" id="FungiDB:CHGG_09310"/>
<dbReference type="OrthoDB" id="10029320at2759"/>
<protein>
    <recommendedName>
        <fullName evidence="12">Cytochrome P450</fullName>
    </recommendedName>
</protein>
<dbReference type="EMBL" id="CH408034">
    <property type="protein sequence ID" value="EAQ85296.1"/>
    <property type="molecule type" value="Genomic_DNA"/>
</dbReference>
<dbReference type="GO" id="GO:0004497">
    <property type="term" value="F:monooxygenase activity"/>
    <property type="evidence" value="ECO:0007669"/>
    <property type="project" value="UniProtKB-KW"/>
</dbReference>
<feature type="transmembrane region" description="Helical" evidence="9">
    <location>
        <begin position="6"/>
        <end position="27"/>
    </location>
</feature>
<dbReference type="Gene3D" id="1.10.630.10">
    <property type="entry name" value="Cytochrome P450"/>
    <property type="match status" value="1"/>
</dbReference>
<name>Q2GRU4_CHAGB</name>
<evidence type="ECO:0000313" key="11">
    <source>
        <dbReference type="Proteomes" id="UP000001056"/>
    </source>
</evidence>
<dbReference type="CDD" id="cd11051">
    <property type="entry name" value="CYP59-like"/>
    <property type="match status" value="1"/>
</dbReference>
<dbReference type="AlphaFoldDB" id="Q2GRU4"/>